<protein>
    <submittedName>
        <fullName evidence="2">CLUMA_CG012302, isoform A</fullName>
    </submittedName>
</protein>
<proteinExistence type="predicted"/>
<dbReference type="EMBL" id="CVRI01000048">
    <property type="protein sequence ID" value="CRK99082.1"/>
    <property type="molecule type" value="Genomic_DNA"/>
</dbReference>
<sequence>MLTIVHHENVVIKRRQRDYKFFFLALPQLIATPSPHHKRHHFKPSPKRHTKNDGESEERKNGKASKKHTSNKNT</sequence>
<name>A0A1J1IH35_9DIPT</name>
<evidence type="ECO:0000256" key="1">
    <source>
        <dbReference type="SAM" id="MobiDB-lite"/>
    </source>
</evidence>
<evidence type="ECO:0000313" key="2">
    <source>
        <dbReference type="EMBL" id="CRK99082.1"/>
    </source>
</evidence>
<dbReference type="Proteomes" id="UP000183832">
    <property type="component" value="Unassembled WGS sequence"/>
</dbReference>
<feature type="compositionally biased region" description="Basic and acidic residues" evidence="1">
    <location>
        <begin position="51"/>
        <end position="61"/>
    </location>
</feature>
<organism evidence="2 3">
    <name type="scientific">Clunio marinus</name>
    <dbReference type="NCBI Taxonomy" id="568069"/>
    <lineage>
        <taxon>Eukaryota</taxon>
        <taxon>Metazoa</taxon>
        <taxon>Ecdysozoa</taxon>
        <taxon>Arthropoda</taxon>
        <taxon>Hexapoda</taxon>
        <taxon>Insecta</taxon>
        <taxon>Pterygota</taxon>
        <taxon>Neoptera</taxon>
        <taxon>Endopterygota</taxon>
        <taxon>Diptera</taxon>
        <taxon>Nematocera</taxon>
        <taxon>Chironomoidea</taxon>
        <taxon>Chironomidae</taxon>
        <taxon>Clunio</taxon>
    </lineage>
</organism>
<feature type="compositionally biased region" description="Basic residues" evidence="1">
    <location>
        <begin position="35"/>
        <end position="50"/>
    </location>
</feature>
<dbReference type="AlphaFoldDB" id="A0A1J1IH35"/>
<accession>A0A1J1IH35</accession>
<reference evidence="2 3" key="1">
    <citation type="submission" date="2015-04" db="EMBL/GenBank/DDBJ databases">
        <authorList>
            <person name="Syromyatnikov M.Y."/>
            <person name="Popov V.N."/>
        </authorList>
    </citation>
    <scope>NUCLEOTIDE SEQUENCE [LARGE SCALE GENOMIC DNA]</scope>
</reference>
<gene>
    <name evidence="2" type="ORF">CLUMA_CG012302</name>
</gene>
<keyword evidence="3" id="KW-1185">Reference proteome</keyword>
<feature type="region of interest" description="Disordered" evidence="1">
    <location>
        <begin position="30"/>
        <end position="74"/>
    </location>
</feature>
<feature type="compositionally biased region" description="Basic residues" evidence="1">
    <location>
        <begin position="62"/>
        <end position="74"/>
    </location>
</feature>
<evidence type="ECO:0000313" key="3">
    <source>
        <dbReference type="Proteomes" id="UP000183832"/>
    </source>
</evidence>